<dbReference type="InterPro" id="IPR050612">
    <property type="entry name" value="Prok_Mopterin_Oxidored"/>
</dbReference>
<evidence type="ECO:0000259" key="10">
    <source>
        <dbReference type="PROSITE" id="PS51669"/>
    </source>
</evidence>
<reference evidence="11 12" key="1">
    <citation type="submission" date="2020-02" db="EMBL/GenBank/DDBJ databases">
        <title>Shewanella WXL01 sp. nov., a marine bacterium isolated from green algae in Luhuitou Fringing Reef (Northern South China Sea).</title>
        <authorList>
            <person name="Wang X."/>
        </authorList>
    </citation>
    <scope>NUCLEOTIDE SEQUENCE [LARGE SCALE GENOMIC DNA]</scope>
    <source>
        <strain evidence="11 12">MCCC 1A01895</strain>
    </source>
</reference>
<dbReference type="Gene3D" id="3.40.50.12440">
    <property type="match status" value="1"/>
</dbReference>
<dbReference type="InterPro" id="IPR006656">
    <property type="entry name" value="Mopterin_OxRdtase"/>
</dbReference>
<keyword evidence="3" id="KW-0004">4Fe-4S</keyword>
<protein>
    <submittedName>
        <fullName evidence="11">Molybdopterin-dependent oxidoreductase</fullName>
    </submittedName>
</protein>
<proteinExistence type="inferred from homology"/>
<dbReference type="PROSITE" id="PS51669">
    <property type="entry name" value="4FE4S_MOW_BIS_MGD"/>
    <property type="match status" value="1"/>
</dbReference>
<dbReference type="PROSITE" id="PS00551">
    <property type="entry name" value="MOLYBDOPTERIN_PROK_1"/>
    <property type="match status" value="1"/>
</dbReference>
<dbReference type="SMART" id="SM00926">
    <property type="entry name" value="Molybdop_Fe4S4"/>
    <property type="match status" value="1"/>
</dbReference>
<sequence length="838" mass="91615">MERRSFLKASAALSCAATVTGCNTSSDKADVVAPQAVVGEEKQTWSSCLVNCGSNCPVKVFSRDGVITRVETDHEVEDVYGMHQVRACARGRSLRQRTYAPDRLKTPMKRIGKRGEGKFKPISWEEATSEIASKMTDIIANYGNKSIYRAYGSGAYYGFASNACFDRLFHLAGGCLNHFGNYSWAQQMEAAKHTFGSGSTSGSSTVTLDKSDFLLGFAYNPSEMRQSGSGEGYDYLKALQRANGLKVTLIDPRYTDSMLGKENGWLAIRPGTDAALAEAIAYEMINSGWVDANSKDFISKNTVGYDAASIQAQKDIFAKSTDAKHLEYAQHMDPTQNYHDYIMSVGAFANNPKRTPEWAGKITGVPADSIRNIAKDLMAAQRPYLIAGAGVNRQANGEQTVRAIYMLGVLAGKLGVEGASNGELPHMTSASRAGIPTGANKVKEKISFFTWTEAIEAGKTMTARTHGITGTDDLDTPLGADIKMIVAAADSTLLNQHAEINNTARILEDDTKCELIVSCDCWMTPGSKFADIILPDTAWLESDDLVNDSYASGALDYLTVMSAAGEPIWDCKSMYQAAAMIAEKIGKGQEFTEGKTEDQWREELYQKTRAVPANAKLEPQLPATYKEAQKIGFFRKNENERFVALDGLINGGKPVGTPSGKIEIYSAELAWRAANWDQKKWKGDTITAIPQYTVTWDGYEDEDTKDDYPLQLAGYHTKGRAHSSYHNVPWLREATEDAVWMNPLDAQKYGITSGDKVEMYNERGSIEIDVRVTPRVAPGVVALGEGAWYQADPQGRTGETGKVIDIGGAINSLTCYRPSPVAKGNPQHTNRVQIRLAQ</sequence>
<comment type="cofactor">
    <cofactor evidence="1">
        <name>Mo-bis(molybdopterin guanine dinucleotide)</name>
        <dbReference type="ChEBI" id="CHEBI:60539"/>
    </cofactor>
</comment>
<organism evidence="11 12">
    <name type="scientific">Shewanella intestini</name>
    <dbReference type="NCBI Taxonomy" id="2017544"/>
    <lineage>
        <taxon>Bacteria</taxon>
        <taxon>Pseudomonadati</taxon>
        <taxon>Pseudomonadota</taxon>
        <taxon>Gammaproteobacteria</taxon>
        <taxon>Alteromonadales</taxon>
        <taxon>Shewanellaceae</taxon>
        <taxon>Shewanella</taxon>
    </lineage>
</organism>
<keyword evidence="9" id="KW-0411">Iron-sulfur</keyword>
<keyword evidence="8" id="KW-0408">Iron</keyword>
<comment type="similarity">
    <text evidence="2">Belongs to the prokaryotic molybdopterin-containing oxidoreductase family.</text>
</comment>
<evidence type="ECO:0000256" key="3">
    <source>
        <dbReference type="ARBA" id="ARBA00022485"/>
    </source>
</evidence>
<dbReference type="NCBIfam" id="TIGR01409">
    <property type="entry name" value="TAT_signal_seq"/>
    <property type="match status" value="1"/>
</dbReference>
<dbReference type="InterPro" id="IPR027467">
    <property type="entry name" value="MopterinOxRdtase_cofactor_BS"/>
</dbReference>
<dbReference type="Gene3D" id="3.40.50.740">
    <property type="match status" value="1"/>
</dbReference>
<evidence type="ECO:0000256" key="4">
    <source>
        <dbReference type="ARBA" id="ARBA00022505"/>
    </source>
</evidence>
<dbReference type="Pfam" id="PF00384">
    <property type="entry name" value="Molybdopterin"/>
    <property type="match status" value="1"/>
</dbReference>
<dbReference type="PANTHER" id="PTHR43742:SF3">
    <property type="entry name" value="DIMETHYL SULFOXIDE REDUCTASE DMSA"/>
    <property type="match status" value="1"/>
</dbReference>
<keyword evidence="12" id="KW-1185">Reference proteome</keyword>
<dbReference type="InterPro" id="IPR009010">
    <property type="entry name" value="Asp_de-COase-like_dom_sf"/>
</dbReference>
<gene>
    <name evidence="11" type="ORF">G3R48_16770</name>
</gene>
<dbReference type="SUPFAM" id="SSF50692">
    <property type="entry name" value="ADC-like"/>
    <property type="match status" value="1"/>
</dbReference>
<evidence type="ECO:0000256" key="8">
    <source>
        <dbReference type="ARBA" id="ARBA00023004"/>
    </source>
</evidence>
<evidence type="ECO:0000256" key="2">
    <source>
        <dbReference type="ARBA" id="ARBA00010312"/>
    </source>
</evidence>
<dbReference type="Gene3D" id="2.40.40.20">
    <property type="match status" value="1"/>
</dbReference>
<evidence type="ECO:0000256" key="9">
    <source>
        <dbReference type="ARBA" id="ARBA00023014"/>
    </source>
</evidence>
<dbReference type="PANTHER" id="PTHR43742">
    <property type="entry name" value="TRIMETHYLAMINE-N-OXIDE REDUCTASE"/>
    <property type="match status" value="1"/>
</dbReference>
<keyword evidence="7" id="KW-0560">Oxidoreductase</keyword>
<dbReference type="Gene3D" id="3.40.228.10">
    <property type="entry name" value="Dimethylsulfoxide Reductase, domain 2"/>
    <property type="match status" value="1"/>
</dbReference>
<dbReference type="CDD" id="cd02794">
    <property type="entry name" value="MopB_CT_DmsA-EC"/>
    <property type="match status" value="1"/>
</dbReference>
<evidence type="ECO:0000256" key="6">
    <source>
        <dbReference type="ARBA" id="ARBA00022729"/>
    </source>
</evidence>
<comment type="caution">
    <text evidence="11">The sequence shown here is derived from an EMBL/GenBank/DDBJ whole genome shotgun (WGS) entry which is preliminary data.</text>
</comment>
<dbReference type="SUPFAM" id="SSF53706">
    <property type="entry name" value="Formate dehydrogenase/DMSO reductase, domains 1-3"/>
    <property type="match status" value="1"/>
</dbReference>
<evidence type="ECO:0000256" key="7">
    <source>
        <dbReference type="ARBA" id="ARBA00023002"/>
    </source>
</evidence>
<keyword evidence="4" id="KW-0500">Molybdenum</keyword>
<dbReference type="EMBL" id="JAAIKR010000027">
    <property type="protein sequence ID" value="MBR9729624.1"/>
    <property type="molecule type" value="Genomic_DNA"/>
</dbReference>
<name>A0ABS5I6I1_9GAMM</name>
<dbReference type="InterPro" id="IPR006657">
    <property type="entry name" value="MoPterin_dinucl-bd_dom"/>
</dbReference>
<evidence type="ECO:0000256" key="1">
    <source>
        <dbReference type="ARBA" id="ARBA00001942"/>
    </source>
</evidence>
<keyword evidence="6" id="KW-0732">Signal</keyword>
<feature type="domain" description="4Fe-4S Mo/W bis-MGD-type" evidence="10">
    <location>
        <begin position="41"/>
        <end position="102"/>
    </location>
</feature>
<dbReference type="Pfam" id="PF01568">
    <property type="entry name" value="Molydop_binding"/>
    <property type="match status" value="1"/>
</dbReference>
<dbReference type="InterPro" id="IPR019546">
    <property type="entry name" value="TAT_signal_bac_arc"/>
</dbReference>
<evidence type="ECO:0000313" key="11">
    <source>
        <dbReference type="EMBL" id="MBR9729624.1"/>
    </source>
</evidence>
<dbReference type="InterPro" id="IPR006963">
    <property type="entry name" value="Mopterin_OxRdtase_4Fe-4S_dom"/>
</dbReference>
<dbReference type="RefSeq" id="WP_153666347.1">
    <property type="nucleotide sequence ID" value="NZ_JAAIKR010000027.1"/>
</dbReference>
<dbReference type="Pfam" id="PF04879">
    <property type="entry name" value="Molybdop_Fe4S4"/>
    <property type="match status" value="1"/>
</dbReference>
<evidence type="ECO:0000256" key="5">
    <source>
        <dbReference type="ARBA" id="ARBA00022723"/>
    </source>
</evidence>
<evidence type="ECO:0000313" key="12">
    <source>
        <dbReference type="Proteomes" id="UP000811844"/>
    </source>
</evidence>
<dbReference type="Proteomes" id="UP000811844">
    <property type="component" value="Unassembled WGS sequence"/>
</dbReference>
<dbReference type="NCBIfam" id="TIGR02166">
    <property type="entry name" value="dmsA_ynfE"/>
    <property type="match status" value="1"/>
</dbReference>
<dbReference type="PROSITE" id="PS51257">
    <property type="entry name" value="PROKAR_LIPOPROTEIN"/>
    <property type="match status" value="1"/>
</dbReference>
<dbReference type="InterPro" id="IPR011888">
    <property type="entry name" value="Anaer_DMSO_reductase"/>
</dbReference>
<keyword evidence="5" id="KW-0479">Metal-binding</keyword>
<accession>A0ABS5I6I1</accession>